<dbReference type="Proteomes" id="UP000199417">
    <property type="component" value="Unassembled WGS sequence"/>
</dbReference>
<accession>A0A1G7DEX3</accession>
<dbReference type="RefSeq" id="WP_072846089.1">
    <property type="nucleotide sequence ID" value="NZ_FNAB01000019.1"/>
</dbReference>
<dbReference type="EMBL" id="FNAB01000019">
    <property type="protein sequence ID" value="SDE50071.1"/>
    <property type="molecule type" value="Genomic_DNA"/>
</dbReference>
<dbReference type="STRING" id="168276.SAMN05444580_11918"/>
<name>A0A1G7DEX3_9NOCA</name>
<dbReference type="Gene3D" id="1.25.10.10">
    <property type="entry name" value="Leucine-rich Repeat Variant"/>
    <property type="match status" value="1"/>
</dbReference>
<evidence type="ECO:0008006" key="3">
    <source>
        <dbReference type="Google" id="ProtNLM"/>
    </source>
</evidence>
<dbReference type="InterPro" id="IPR016024">
    <property type="entry name" value="ARM-type_fold"/>
</dbReference>
<protein>
    <recommendedName>
        <fullName evidence="3">HEAT repeat-containing protein</fullName>
    </recommendedName>
</protein>
<proteinExistence type="predicted"/>
<dbReference type="InterPro" id="IPR011989">
    <property type="entry name" value="ARM-like"/>
</dbReference>
<evidence type="ECO:0000313" key="2">
    <source>
        <dbReference type="Proteomes" id="UP000199417"/>
    </source>
</evidence>
<organism evidence="1 2">
    <name type="scientific">Rhodococcus tukisamuensis</name>
    <dbReference type="NCBI Taxonomy" id="168276"/>
    <lineage>
        <taxon>Bacteria</taxon>
        <taxon>Bacillati</taxon>
        <taxon>Actinomycetota</taxon>
        <taxon>Actinomycetes</taxon>
        <taxon>Mycobacteriales</taxon>
        <taxon>Nocardiaceae</taxon>
        <taxon>Rhodococcus</taxon>
    </lineage>
</organism>
<reference evidence="1 2" key="1">
    <citation type="submission" date="2016-10" db="EMBL/GenBank/DDBJ databases">
        <authorList>
            <person name="de Groot N.N."/>
        </authorList>
    </citation>
    <scope>NUCLEOTIDE SEQUENCE [LARGE SCALE GENOMIC DNA]</scope>
    <source>
        <strain evidence="1 2">JCM 11308</strain>
    </source>
</reference>
<dbReference type="AlphaFoldDB" id="A0A1G7DEX3"/>
<evidence type="ECO:0000313" key="1">
    <source>
        <dbReference type="EMBL" id="SDE50071.1"/>
    </source>
</evidence>
<keyword evidence="2" id="KW-1185">Reference proteome</keyword>
<gene>
    <name evidence="1" type="ORF">SAMN05444580_11918</name>
</gene>
<dbReference type="SUPFAM" id="SSF48371">
    <property type="entry name" value="ARM repeat"/>
    <property type="match status" value="1"/>
</dbReference>
<sequence>MAKGIEELRSQLGAIEPDEDMYADLGPSDVPLLETLLDDDEAWMATRAVYALTRIGTPQALEVLQGVAAHERGEVRVALAVVAGRRIPAATADPILTRLLDDGDVGVRKFAIKSVSDEHGQEVKDRLAAISASDDVLRGLARSQVEHMGN</sequence>